<evidence type="ECO:0000313" key="2">
    <source>
        <dbReference type="EMBL" id="KAK4211005.1"/>
    </source>
</evidence>
<feature type="transmembrane region" description="Helical" evidence="1">
    <location>
        <begin position="16"/>
        <end position="35"/>
    </location>
</feature>
<dbReference type="EMBL" id="MU858160">
    <property type="protein sequence ID" value="KAK4211005.1"/>
    <property type="molecule type" value="Genomic_DNA"/>
</dbReference>
<keyword evidence="3" id="KW-1185">Reference proteome</keyword>
<gene>
    <name evidence="2" type="ORF">QBC37DRAFT_402907</name>
</gene>
<reference evidence="2" key="1">
    <citation type="journal article" date="2023" name="Mol. Phylogenet. Evol.">
        <title>Genome-scale phylogeny and comparative genomics of the fungal order Sordariales.</title>
        <authorList>
            <person name="Hensen N."/>
            <person name="Bonometti L."/>
            <person name="Westerberg I."/>
            <person name="Brannstrom I.O."/>
            <person name="Guillou S."/>
            <person name="Cros-Aarteil S."/>
            <person name="Calhoun S."/>
            <person name="Haridas S."/>
            <person name="Kuo A."/>
            <person name="Mondo S."/>
            <person name="Pangilinan J."/>
            <person name="Riley R."/>
            <person name="LaButti K."/>
            <person name="Andreopoulos B."/>
            <person name="Lipzen A."/>
            <person name="Chen C."/>
            <person name="Yan M."/>
            <person name="Daum C."/>
            <person name="Ng V."/>
            <person name="Clum A."/>
            <person name="Steindorff A."/>
            <person name="Ohm R.A."/>
            <person name="Martin F."/>
            <person name="Silar P."/>
            <person name="Natvig D.O."/>
            <person name="Lalanne C."/>
            <person name="Gautier V."/>
            <person name="Ament-Velasquez S.L."/>
            <person name="Kruys A."/>
            <person name="Hutchinson M.I."/>
            <person name="Powell A.J."/>
            <person name="Barry K."/>
            <person name="Miller A.N."/>
            <person name="Grigoriev I.V."/>
            <person name="Debuchy R."/>
            <person name="Gladieux P."/>
            <person name="Hiltunen Thoren M."/>
            <person name="Johannesson H."/>
        </authorList>
    </citation>
    <scope>NUCLEOTIDE SEQUENCE</scope>
    <source>
        <strain evidence="2">PSN293</strain>
    </source>
</reference>
<proteinExistence type="predicted"/>
<keyword evidence="1" id="KW-1133">Transmembrane helix</keyword>
<evidence type="ECO:0000313" key="3">
    <source>
        <dbReference type="Proteomes" id="UP001301769"/>
    </source>
</evidence>
<protein>
    <submittedName>
        <fullName evidence="2">Uncharacterized protein</fullName>
    </submittedName>
</protein>
<keyword evidence="1" id="KW-0472">Membrane</keyword>
<reference evidence="2" key="2">
    <citation type="submission" date="2023-05" db="EMBL/GenBank/DDBJ databases">
        <authorList>
            <consortium name="Lawrence Berkeley National Laboratory"/>
            <person name="Steindorff A."/>
            <person name="Hensen N."/>
            <person name="Bonometti L."/>
            <person name="Westerberg I."/>
            <person name="Brannstrom I.O."/>
            <person name="Guillou S."/>
            <person name="Cros-Aarteil S."/>
            <person name="Calhoun S."/>
            <person name="Haridas S."/>
            <person name="Kuo A."/>
            <person name="Mondo S."/>
            <person name="Pangilinan J."/>
            <person name="Riley R."/>
            <person name="Labutti K."/>
            <person name="Andreopoulos B."/>
            <person name="Lipzen A."/>
            <person name="Chen C."/>
            <person name="Yanf M."/>
            <person name="Daum C."/>
            <person name="Ng V."/>
            <person name="Clum A."/>
            <person name="Ohm R."/>
            <person name="Martin F."/>
            <person name="Silar P."/>
            <person name="Natvig D."/>
            <person name="Lalanne C."/>
            <person name="Gautier V."/>
            <person name="Ament-Velasquez S.L."/>
            <person name="Kruys A."/>
            <person name="Hutchinson M.I."/>
            <person name="Powell A.J."/>
            <person name="Barry K."/>
            <person name="Miller A.N."/>
            <person name="Grigoriev I.V."/>
            <person name="Debuchy R."/>
            <person name="Gladieux P."/>
            <person name="Thoren M.H."/>
            <person name="Johannesson H."/>
        </authorList>
    </citation>
    <scope>NUCLEOTIDE SEQUENCE</scope>
    <source>
        <strain evidence="2">PSN293</strain>
    </source>
</reference>
<evidence type="ECO:0000256" key="1">
    <source>
        <dbReference type="SAM" id="Phobius"/>
    </source>
</evidence>
<comment type="caution">
    <text evidence="2">The sequence shown here is derived from an EMBL/GenBank/DDBJ whole genome shotgun (WGS) entry which is preliminary data.</text>
</comment>
<organism evidence="2 3">
    <name type="scientific">Rhypophila decipiens</name>
    <dbReference type="NCBI Taxonomy" id="261697"/>
    <lineage>
        <taxon>Eukaryota</taxon>
        <taxon>Fungi</taxon>
        <taxon>Dikarya</taxon>
        <taxon>Ascomycota</taxon>
        <taxon>Pezizomycotina</taxon>
        <taxon>Sordariomycetes</taxon>
        <taxon>Sordariomycetidae</taxon>
        <taxon>Sordariales</taxon>
        <taxon>Naviculisporaceae</taxon>
        <taxon>Rhypophila</taxon>
    </lineage>
</organism>
<keyword evidence="1" id="KW-0812">Transmembrane</keyword>
<sequence>MARIDIIYERHPRQSWFEIAFVLALICTTVVVGIVVGAVSLAMAITLLSELGLILTYWVFGPVKTIPFGKTTVDGQQLMVRRPVIGFKSCERAFNTADEYMGQRVTTCHYQRALIRI</sequence>
<dbReference type="AlphaFoldDB" id="A0AAN6Y2R2"/>
<dbReference type="Proteomes" id="UP001301769">
    <property type="component" value="Unassembled WGS sequence"/>
</dbReference>
<accession>A0AAN6Y2R2</accession>
<name>A0AAN6Y2R2_9PEZI</name>